<keyword evidence="3" id="KW-0732">Signal</keyword>
<organism evidence="4 5">
    <name type="scientific">Micromonospora tulbaghiae</name>
    <dbReference type="NCBI Taxonomy" id="479978"/>
    <lineage>
        <taxon>Bacteria</taxon>
        <taxon>Bacillati</taxon>
        <taxon>Actinomycetota</taxon>
        <taxon>Actinomycetes</taxon>
        <taxon>Micromonosporales</taxon>
        <taxon>Micromonosporaceae</taxon>
        <taxon>Micromonospora</taxon>
    </lineage>
</organism>
<feature type="signal peptide" evidence="3">
    <location>
        <begin position="1"/>
        <end position="27"/>
    </location>
</feature>
<keyword evidence="2" id="KW-0378">Hydrolase</keyword>
<reference evidence="4 5" key="1">
    <citation type="submission" date="2016-06" db="EMBL/GenBank/DDBJ databases">
        <authorList>
            <person name="Varghese N."/>
            <person name="Submissions Spin"/>
        </authorList>
    </citation>
    <scope>NUCLEOTIDE SEQUENCE [LARGE SCALE GENOMIC DNA]</scope>
    <source>
        <strain evidence="4 5">DSM 45142</strain>
    </source>
</reference>
<accession>A0ABY0KIE1</accession>
<gene>
    <name evidence="4" type="ORF">GA0070562_2465</name>
</gene>
<dbReference type="Proteomes" id="UP000199405">
    <property type="component" value="Unassembled WGS sequence"/>
</dbReference>
<comment type="caution">
    <text evidence="4">The sequence shown here is derived from an EMBL/GenBank/DDBJ whole genome shotgun (WGS) entry which is preliminary data.</text>
</comment>
<dbReference type="Pfam" id="PF00545">
    <property type="entry name" value="Ribonuclease"/>
    <property type="match status" value="1"/>
</dbReference>
<dbReference type="Gene3D" id="3.10.450.30">
    <property type="entry name" value="Microbial ribonucleases"/>
    <property type="match status" value="1"/>
</dbReference>
<keyword evidence="5" id="KW-1185">Reference proteome</keyword>
<protein>
    <submittedName>
        <fullName evidence="4">Ribonuclease</fullName>
    </submittedName>
</protein>
<dbReference type="SUPFAM" id="SSF53933">
    <property type="entry name" value="Microbial ribonucleases"/>
    <property type="match status" value="1"/>
</dbReference>
<evidence type="ECO:0000313" key="4">
    <source>
        <dbReference type="EMBL" id="SCE76539.1"/>
    </source>
</evidence>
<sequence length="146" mass="15808">MTPFRAAVTRVRRALAASALVAAVAAAALVAPSTVSTRLAEPAAAVVYGSCTQSRCADARTARSGWSAKSFPTSRGWYSWSGGQCNFAGGRFYNYEGQLPSGATYYEYDVYPRACNASRDAYRIVVNKSTGATWFSPDHYANFYRL</sequence>
<evidence type="ECO:0000256" key="3">
    <source>
        <dbReference type="SAM" id="SignalP"/>
    </source>
</evidence>
<dbReference type="RefSeq" id="WP_091417560.1">
    <property type="nucleotide sequence ID" value="NZ_FMCQ01000002.1"/>
</dbReference>
<evidence type="ECO:0000256" key="2">
    <source>
        <dbReference type="ARBA" id="ARBA00022801"/>
    </source>
</evidence>
<proteinExistence type="predicted"/>
<evidence type="ECO:0000256" key="1">
    <source>
        <dbReference type="ARBA" id="ARBA00022722"/>
    </source>
</evidence>
<dbReference type="InterPro" id="IPR016191">
    <property type="entry name" value="Ribonuclease/ribotoxin"/>
</dbReference>
<evidence type="ECO:0000313" key="5">
    <source>
        <dbReference type="Proteomes" id="UP000199405"/>
    </source>
</evidence>
<name>A0ABY0KIE1_9ACTN</name>
<dbReference type="InterPro" id="IPR000026">
    <property type="entry name" value="N1-like"/>
</dbReference>
<dbReference type="EMBL" id="FMCQ01000002">
    <property type="protein sequence ID" value="SCE76539.1"/>
    <property type="molecule type" value="Genomic_DNA"/>
</dbReference>
<dbReference type="GeneID" id="93469249"/>
<keyword evidence="1" id="KW-0540">Nuclease</keyword>
<feature type="chain" id="PRO_5047310734" evidence="3">
    <location>
        <begin position="28"/>
        <end position="146"/>
    </location>
</feature>